<dbReference type="Proteomes" id="UP000316621">
    <property type="component" value="Chromosome 11"/>
</dbReference>
<reference evidence="2 3" key="1">
    <citation type="journal article" date="2018" name="Science">
        <title>The opium poppy genome and morphinan production.</title>
        <authorList>
            <person name="Guo L."/>
            <person name="Winzer T."/>
            <person name="Yang X."/>
            <person name="Li Y."/>
            <person name="Ning Z."/>
            <person name="He Z."/>
            <person name="Teodor R."/>
            <person name="Lu Y."/>
            <person name="Bowser T.A."/>
            <person name="Graham I.A."/>
            <person name="Ye K."/>
        </authorList>
    </citation>
    <scope>NUCLEOTIDE SEQUENCE [LARGE SCALE GENOMIC DNA]</scope>
    <source>
        <strain evidence="3">cv. HN1</strain>
        <tissue evidence="2">Leaves</tissue>
    </source>
</reference>
<dbReference type="Gramene" id="RZC82295">
    <property type="protein sequence ID" value="RZC82295"/>
    <property type="gene ID" value="C5167_045081"/>
</dbReference>
<keyword evidence="3" id="KW-1185">Reference proteome</keyword>
<evidence type="ECO:0000313" key="2">
    <source>
        <dbReference type="EMBL" id="RZC82295.1"/>
    </source>
</evidence>
<keyword evidence="1" id="KW-0472">Membrane</keyword>
<name>A0A4Y7LDN5_PAPSO</name>
<keyword evidence="1" id="KW-0812">Transmembrane</keyword>
<keyword evidence="1" id="KW-1133">Transmembrane helix</keyword>
<gene>
    <name evidence="2" type="ORF">C5167_045081</name>
</gene>
<proteinExistence type="predicted"/>
<dbReference type="EMBL" id="CM010725">
    <property type="protein sequence ID" value="RZC82295.1"/>
    <property type="molecule type" value="Genomic_DNA"/>
</dbReference>
<dbReference type="AlphaFoldDB" id="A0A4Y7LDN5"/>
<evidence type="ECO:0000256" key="1">
    <source>
        <dbReference type="SAM" id="Phobius"/>
    </source>
</evidence>
<feature type="transmembrane region" description="Helical" evidence="1">
    <location>
        <begin position="12"/>
        <end position="35"/>
    </location>
</feature>
<evidence type="ECO:0000313" key="3">
    <source>
        <dbReference type="Proteomes" id="UP000316621"/>
    </source>
</evidence>
<feature type="transmembrane region" description="Helical" evidence="1">
    <location>
        <begin position="55"/>
        <end position="74"/>
    </location>
</feature>
<organism evidence="2 3">
    <name type="scientific">Papaver somniferum</name>
    <name type="common">Opium poppy</name>
    <dbReference type="NCBI Taxonomy" id="3469"/>
    <lineage>
        <taxon>Eukaryota</taxon>
        <taxon>Viridiplantae</taxon>
        <taxon>Streptophyta</taxon>
        <taxon>Embryophyta</taxon>
        <taxon>Tracheophyta</taxon>
        <taxon>Spermatophyta</taxon>
        <taxon>Magnoliopsida</taxon>
        <taxon>Ranunculales</taxon>
        <taxon>Papaveraceae</taxon>
        <taxon>Papaveroideae</taxon>
        <taxon>Papaver</taxon>
    </lineage>
</organism>
<accession>A0A4Y7LDN5</accession>
<sequence>MQKVGERNIGDGFNGGGAMAKHSGVAAAVMLVWIRGCDGYDDMGHPGKWKAIKEYLQAGGMYMIFMLLLVVDTWSNKIFVSNLDDGVSDEDIKEAQGAVTANDFGLDWSPKVVNRNSARGVAYNLLAHERQMQMSKMGSGEVLRRQQ</sequence>
<protein>
    <submittedName>
        <fullName evidence="2">Uncharacterized protein</fullName>
    </submittedName>
</protein>